<reference evidence="3" key="1">
    <citation type="submission" date="2022-06" db="EMBL/GenBank/DDBJ databases">
        <title>Genome Sequence of Candolleomyces eurysporus.</title>
        <authorList>
            <person name="Buettner E."/>
        </authorList>
    </citation>
    <scope>NUCLEOTIDE SEQUENCE</scope>
    <source>
        <strain evidence="3">VTCC 930004</strain>
    </source>
</reference>
<keyword evidence="4" id="KW-1185">Reference proteome</keyword>
<dbReference type="InterPro" id="IPR021139">
    <property type="entry name" value="NYN"/>
</dbReference>
<dbReference type="Pfam" id="PF00069">
    <property type="entry name" value="Pkinase"/>
    <property type="match status" value="1"/>
</dbReference>
<dbReference type="SUPFAM" id="SSF56112">
    <property type="entry name" value="Protein kinase-like (PK-like)"/>
    <property type="match status" value="1"/>
</dbReference>
<dbReference type="GO" id="GO:0004540">
    <property type="term" value="F:RNA nuclease activity"/>
    <property type="evidence" value="ECO:0007669"/>
    <property type="project" value="InterPro"/>
</dbReference>
<dbReference type="CDD" id="cd10910">
    <property type="entry name" value="PIN_limkain_b1_N_like"/>
    <property type="match status" value="1"/>
</dbReference>
<proteinExistence type="predicted"/>
<dbReference type="Pfam" id="PF01936">
    <property type="entry name" value="NYN"/>
    <property type="match status" value="1"/>
</dbReference>
<dbReference type="Gene3D" id="3.40.50.1010">
    <property type="entry name" value="5'-nuclease"/>
    <property type="match status" value="1"/>
</dbReference>
<feature type="compositionally biased region" description="Polar residues" evidence="1">
    <location>
        <begin position="203"/>
        <end position="221"/>
    </location>
</feature>
<dbReference type="PANTHER" id="PTHR14379">
    <property type="entry name" value="LIMKAIN B LKAP"/>
    <property type="match status" value="1"/>
</dbReference>
<dbReference type="AlphaFoldDB" id="A0A9W8JC32"/>
<dbReference type="GO" id="GO:1905762">
    <property type="term" value="F:CCR4-NOT complex binding"/>
    <property type="evidence" value="ECO:0007669"/>
    <property type="project" value="TreeGrafter"/>
</dbReference>
<protein>
    <recommendedName>
        <fullName evidence="2">Protein kinase domain-containing protein</fullName>
    </recommendedName>
</protein>
<dbReference type="InterPro" id="IPR024768">
    <property type="entry name" value="Marf1"/>
</dbReference>
<dbReference type="InterPro" id="IPR000719">
    <property type="entry name" value="Prot_kinase_dom"/>
</dbReference>
<dbReference type="EMBL" id="JANBPK010000850">
    <property type="protein sequence ID" value="KAJ2930074.1"/>
    <property type="molecule type" value="Genomic_DNA"/>
</dbReference>
<evidence type="ECO:0000256" key="1">
    <source>
        <dbReference type="SAM" id="MobiDB-lite"/>
    </source>
</evidence>
<organism evidence="3 4">
    <name type="scientific">Candolleomyces eurysporus</name>
    <dbReference type="NCBI Taxonomy" id="2828524"/>
    <lineage>
        <taxon>Eukaryota</taxon>
        <taxon>Fungi</taxon>
        <taxon>Dikarya</taxon>
        <taxon>Basidiomycota</taxon>
        <taxon>Agaricomycotina</taxon>
        <taxon>Agaricomycetes</taxon>
        <taxon>Agaricomycetidae</taxon>
        <taxon>Agaricales</taxon>
        <taxon>Agaricineae</taxon>
        <taxon>Psathyrellaceae</taxon>
        <taxon>Candolleomyces</taxon>
    </lineage>
</organism>
<dbReference type="GO" id="GO:0010468">
    <property type="term" value="P:regulation of gene expression"/>
    <property type="evidence" value="ECO:0007669"/>
    <property type="project" value="InterPro"/>
</dbReference>
<feature type="compositionally biased region" description="Polar residues" evidence="1">
    <location>
        <begin position="866"/>
        <end position="883"/>
    </location>
</feature>
<evidence type="ECO:0000259" key="2">
    <source>
        <dbReference type="PROSITE" id="PS50011"/>
    </source>
</evidence>
<dbReference type="GO" id="GO:0004672">
    <property type="term" value="F:protein kinase activity"/>
    <property type="evidence" value="ECO:0007669"/>
    <property type="project" value="InterPro"/>
</dbReference>
<name>A0A9W8JC32_9AGAR</name>
<dbReference type="GO" id="GO:0005777">
    <property type="term" value="C:peroxisome"/>
    <property type="evidence" value="ECO:0007669"/>
    <property type="project" value="InterPro"/>
</dbReference>
<dbReference type="Proteomes" id="UP001140091">
    <property type="component" value="Unassembled WGS sequence"/>
</dbReference>
<feature type="region of interest" description="Disordered" evidence="1">
    <location>
        <begin position="191"/>
        <end position="236"/>
    </location>
</feature>
<dbReference type="InterPro" id="IPR008271">
    <property type="entry name" value="Ser/Thr_kinase_AS"/>
</dbReference>
<evidence type="ECO:0000313" key="3">
    <source>
        <dbReference type="EMBL" id="KAJ2930074.1"/>
    </source>
</evidence>
<evidence type="ECO:0000313" key="4">
    <source>
        <dbReference type="Proteomes" id="UP001140091"/>
    </source>
</evidence>
<feature type="compositionally biased region" description="Basic and acidic residues" evidence="1">
    <location>
        <begin position="884"/>
        <end position="901"/>
    </location>
</feature>
<dbReference type="OrthoDB" id="4062651at2759"/>
<dbReference type="Gene3D" id="1.10.510.10">
    <property type="entry name" value="Transferase(Phosphotransferase) domain 1"/>
    <property type="match status" value="1"/>
</dbReference>
<feature type="region of interest" description="Disordered" evidence="1">
    <location>
        <begin position="859"/>
        <end position="915"/>
    </location>
</feature>
<feature type="domain" description="Protein kinase" evidence="2">
    <location>
        <begin position="506"/>
        <end position="804"/>
    </location>
</feature>
<dbReference type="PANTHER" id="PTHR14379:SF3">
    <property type="entry name" value="MEIOSIS REGULATOR AND MRNA STABILITY FACTOR 1"/>
    <property type="match status" value="1"/>
</dbReference>
<comment type="caution">
    <text evidence="3">The sequence shown here is derived from an EMBL/GenBank/DDBJ whole genome shotgun (WGS) entry which is preliminary data.</text>
</comment>
<dbReference type="PROSITE" id="PS00108">
    <property type="entry name" value="PROTEIN_KINASE_ST"/>
    <property type="match status" value="1"/>
</dbReference>
<gene>
    <name evidence="3" type="ORF">H1R20_g7009</name>
</gene>
<dbReference type="PROSITE" id="PS50011">
    <property type="entry name" value="PROTEIN_KINASE_DOM"/>
    <property type="match status" value="1"/>
</dbReference>
<feature type="non-terminal residue" evidence="3">
    <location>
        <position position="1"/>
    </location>
</feature>
<accession>A0A9W8JC32</accession>
<dbReference type="InterPro" id="IPR011009">
    <property type="entry name" value="Kinase-like_dom_sf"/>
</dbReference>
<dbReference type="GO" id="GO:0005524">
    <property type="term" value="F:ATP binding"/>
    <property type="evidence" value="ECO:0007669"/>
    <property type="project" value="InterPro"/>
</dbReference>
<dbReference type="SMART" id="SM00220">
    <property type="entry name" value="S_TKc"/>
    <property type="match status" value="1"/>
</dbReference>
<sequence>MSTSVTYVWCLLVGPARKVNGRPFRVTVEQHPGQIEDLKIAVKALEPKYLELISEPNILIQRVRDSSALTFNDYTQDKVDDLFNGDGLEILEEYVGIKDMGLRNSEVLIVEFGSDPTPRHYRYLVMKAYQQGVVTGEDLQLSNIIEELNLNSSIQAFEKRLNRPRCVDRDAAMRDIITAQVALARPTSVLRNVGKAKSKRQESATSDSNKVLRGSANNAGLNDNAPPASNDIAMSLPDLNPKVDGDTCSSAELQHVQTVLSTNYSTTYEKRSNSNTKPCYNETYANAAIFHPFAFAIRTIPNFTFQFARYSWPISLFIEVSQQVYSYTPKSDFLLQHGGSIRFIAGIQSVPSRLDRNRMLLQAACFVKFANSQFKKYMEKKNFCLVAEENDPNQVKYTSPKIFCLNIKAELVEFLRELYNLVSWAAATETMDDVEDSLAKVLSLGTESQKFAKDPRVNAWTVIKAGTCNELHGHGGSVMPLPSPHQLKTTDTGDEYVGQIEAQGLQVVRPVVQDGSGGGAWHLLRKPPSSNIWIVYKQSDVLKMNPLIAKRVSKSSLRELEILQYLHAKPSPSPYIIALAGHFAVGTEKYLIFPQMNRADEDSLHNKRIKQPCQSLVKGVAYLHTNRVAHLDLKLDNLLYDASGQLKIIDFDIAVLVQDEEEKIEGYRGTPGWTAPEIGHKDGPKQIYSAIRADRDVDIFWDLGSCPVPTNTPGYTVVNQVRKLALRLGIVKSFKAYLSVFDDSNDQALTPRSELQSSGVSLTDVPGKQEIVDMLIVDMLVHAFDRNSQNDSSVIVLIAGDPPFSYLLSILRKRNYRVVVLGPGGDPDDYLDNSASLASQANSWLDWNTEIMDNIRADIPRPTAAEANSDSLTTEKLNPTPDTGSERPSESKEKRASTKDEDTLEGMQSGRNHKTKLKSTVEVVAEDSSGTVFNGAQQQQSALRISETLTAMLEPYNIQAKRWAKRRPRTTRWNVFTVYAATPNTSASRIKFYSWSSWSCS</sequence>